<dbReference type="Pfam" id="PF01218">
    <property type="entry name" value="Coprogen_oxidas"/>
    <property type="match status" value="1"/>
</dbReference>
<gene>
    <name evidence="8" type="ORF">MONBRDRAFT_28565</name>
</gene>
<keyword evidence="7" id="KW-0812">Transmembrane</keyword>
<dbReference type="PANTHER" id="PTHR10755">
    <property type="entry name" value="COPROPORPHYRINOGEN III OXIDASE, MITOCHONDRIAL"/>
    <property type="match status" value="1"/>
</dbReference>
<dbReference type="EC" id="1.3.3.3" evidence="4"/>
<dbReference type="UniPathway" id="UPA00251">
    <property type="reaction ID" value="UER00322"/>
</dbReference>
<dbReference type="FunCoup" id="A9V8J6">
    <property type="interactions" value="1178"/>
</dbReference>
<feature type="transmembrane region" description="Helical" evidence="7">
    <location>
        <begin position="403"/>
        <end position="421"/>
    </location>
</feature>
<keyword evidence="9" id="KW-1185">Reference proteome</keyword>
<proteinExistence type="inferred from homology"/>
<dbReference type="InParanoid" id="A9V8J6"/>
<keyword evidence="5" id="KW-0560">Oxidoreductase</keyword>
<dbReference type="GO" id="GO:0006782">
    <property type="term" value="P:protoporphyrinogen IX biosynthetic process"/>
    <property type="evidence" value="ECO:0000318"/>
    <property type="project" value="GO_Central"/>
</dbReference>
<evidence type="ECO:0000256" key="2">
    <source>
        <dbReference type="ARBA" id="ARBA00010644"/>
    </source>
</evidence>
<evidence type="ECO:0000256" key="4">
    <source>
        <dbReference type="ARBA" id="ARBA00012869"/>
    </source>
</evidence>
<keyword evidence="6" id="KW-0627">Porphyrin biosynthesis</keyword>
<name>A9V8J6_MONBE</name>
<dbReference type="STRING" id="81824.A9V8J6"/>
<accession>A9V8J6</accession>
<comment type="similarity">
    <text evidence="2">Belongs to the aerobic coproporphyrinogen-III oxidase family.</text>
</comment>
<dbReference type="PRINTS" id="PR00073">
    <property type="entry name" value="COPRGNOXDASE"/>
</dbReference>
<evidence type="ECO:0000256" key="7">
    <source>
        <dbReference type="SAM" id="Phobius"/>
    </source>
</evidence>
<dbReference type="KEGG" id="mbr:MONBRDRAFT_28565"/>
<dbReference type="GeneID" id="5894279"/>
<dbReference type="Gene3D" id="3.40.1500.10">
    <property type="entry name" value="Coproporphyrinogen III oxidase, aerobic"/>
    <property type="match status" value="1"/>
</dbReference>
<evidence type="ECO:0000256" key="6">
    <source>
        <dbReference type="ARBA" id="ARBA00023244"/>
    </source>
</evidence>
<evidence type="ECO:0000256" key="5">
    <source>
        <dbReference type="ARBA" id="ARBA00023002"/>
    </source>
</evidence>
<evidence type="ECO:0000256" key="3">
    <source>
        <dbReference type="ARBA" id="ARBA00011738"/>
    </source>
</evidence>
<keyword evidence="7" id="KW-0472">Membrane</keyword>
<evidence type="ECO:0000256" key="1">
    <source>
        <dbReference type="ARBA" id="ARBA00005168"/>
    </source>
</evidence>
<reference evidence="8 9" key="1">
    <citation type="journal article" date="2008" name="Nature">
        <title>The genome of the choanoflagellate Monosiga brevicollis and the origin of metazoans.</title>
        <authorList>
            <consortium name="JGI Sequencing"/>
            <person name="King N."/>
            <person name="Westbrook M.J."/>
            <person name="Young S.L."/>
            <person name="Kuo A."/>
            <person name="Abedin M."/>
            <person name="Chapman J."/>
            <person name="Fairclough S."/>
            <person name="Hellsten U."/>
            <person name="Isogai Y."/>
            <person name="Letunic I."/>
            <person name="Marr M."/>
            <person name="Pincus D."/>
            <person name="Putnam N."/>
            <person name="Rokas A."/>
            <person name="Wright K.J."/>
            <person name="Zuzow R."/>
            <person name="Dirks W."/>
            <person name="Good M."/>
            <person name="Goodstein D."/>
            <person name="Lemons D."/>
            <person name="Li W."/>
            <person name="Lyons J.B."/>
            <person name="Morris A."/>
            <person name="Nichols S."/>
            <person name="Richter D.J."/>
            <person name="Salamov A."/>
            <person name="Bork P."/>
            <person name="Lim W.A."/>
            <person name="Manning G."/>
            <person name="Miller W.T."/>
            <person name="McGinnis W."/>
            <person name="Shapiro H."/>
            <person name="Tjian R."/>
            <person name="Grigoriev I.V."/>
            <person name="Rokhsar D."/>
        </authorList>
    </citation>
    <scope>NUCLEOTIDE SEQUENCE [LARGE SCALE GENOMIC DNA]</scope>
    <source>
        <strain evidence="9">MX1 / ATCC 50154</strain>
    </source>
</reference>
<dbReference type="SUPFAM" id="SSF102886">
    <property type="entry name" value="Coproporphyrinogen III oxidase"/>
    <property type="match status" value="1"/>
</dbReference>
<dbReference type="EMBL" id="CH991568">
    <property type="protein sequence ID" value="EDQ86155.1"/>
    <property type="molecule type" value="Genomic_DNA"/>
</dbReference>
<dbReference type="RefSeq" id="XP_001749080.1">
    <property type="nucleotide sequence ID" value="XM_001749028.1"/>
</dbReference>
<keyword evidence="7" id="KW-1133">Transmembrane helix</keyword>
<sequence>MLTSGADGPNGAFSLSLSVSLSVSDLSRPVNMASPTKEQVDQVEADFKQVQDEICAFLASAGAKAFREDAWDYHKGVGGGRTRVWEVERVQADNTLQPDPTNMPIWEKGACNFSGIQGSDLPPSAVQAWKLPENCPYRATGVSLIIHPSNPWVPTIHMNIRFFICGDRWWFGGGVDLTPYYPILSQVVEFHRLLRELCEEHGVSYDTLKQRCDEYFWLAHRNESRGIGGLFWDSMSDDFEKNKAFAIGLGRLFIKLYGLFVENQRLPYTQAQREFQLYRRGRYVEFNLIYDRGTQFGLKSNGRTESILVSLPATVHYQYDYTPRPGTPEGYLYAHFLKFQDWLNLDQADQEAMSPPPNYCPAPAASIQTRPSSGAKCPFSTCPCPCPCASAAGSNRFGCHARIASHAITAGVVLALGAAFYHKFLRQ</sequence>
<dbReference type="GO" id="GO:0004109">
    <property type="term" value="F:coproporphyrinogen oxidase activity"/>
    <property type="evidence" value="ECO:0000318"/>
    <property type="project" value="GO_Central"/>
</dbReference>
<dbReference type="Proteomes" id="UP000001357">
    <property type="component" value="Unassembled WGS sequence"/>
</dbReference>
<dbReference type="PANTHER" id="PTHR10755:SF0">
    <property type="entry name" value="OXYGEN-DEPENDENT COPROPORPHYRINOGEN-III OXIDASE, MITOCHONDRIAL"/>
    <property type="match status" value="1"/>
</dbReference>
<dbReference type="NCBIfam" id="NF003727">
    <property type="entry name" value="PRK05330.1"/>
    <property type="match status" value="1"/>
</dbReference>
<dbReference type="AlphaFoldDB" id="A9V8J6"/>
<dbReference type="InterPro" id="IPR036406">
    <property type="entry name" value="Coprogen_oxidase_aer_sf"/>
</dbReference>
<protein>
    <recommendedName>
        <fullName evidence="4">coproporphyrinogen oxidase</fullName>
        <ecNumber evidence="4">1.3.3.3</ecNumber>
    </recommendedName>
</protein>
<dbReference type="GO" id="GO:0005737">
    <property type="term" value="C:cytoplasm"/>
    <property type="evidence" value="ECO:0000318"/>
    <property type="project" value="GO_Central"/>
</dbReference>
<organism evidence="8 9">
    <name type="scientific">Monosiga brevicollis</name>
    <name type="common">Choanoflagellate</name>
    <dbReference type="NCBI Taxonomy" id="81824"/>
    <lineage>
        <taxon>Eukaryota</taxon>
        <taxon>Choanoflagellata</taxon>
        <taxon>Craspedida</taxon>
        <taxon>Salpingoecidae</taxon>
        <taxon>Monosiga</taxon>
    </lineage>
</organism>
<evidence type="ECO:0000313" key="8">
    <source>
        <dbReference type="EMBL" id="EDQ86155.1"/>
    </source>
</evidence>
<evidence type="ECO:0000313" key="9">
    <source>
        <dbReference type="Proteomes" id="UP000001357"/>
    </source>
</evidence>
<comment type="subunit">
    <text evidence="3">Homodimer.</text>
</comment>
<comment type="pathway">
    <text evidence="1">Porphyrin-containing compound metabolism; protoporphyrin-IX biosynthesis; protoporphyrinogen-IX from coproporphyrinogen-III (O2 route): step 1/1.</text>
</comment>
<dbReference type="OMA" id="NIRFFIC"/>
<dbReference type="InterPro" id="IPR001260">
    <property type="entry name" value="Coprogen_oxidase_aer"/>
</dbReference>
<dbReference type="eggNOG" id="KOG1518">
    <property type="taxonomic scope" value="Eukaryota"/>
</dbReference>